<dbReference type="EMBL" id="CP050266">
    <property type="protein sequence ID" value="QIR05282.1"/>
    <property type="molecule type" value="Genomic_DNA"/>
</dbReference>
<dbReference type="Proteomes" id="UP000501408">
    <property type="component" value="Chromosome 1"/>
</dbReference>
<sequence>MKTTFCCVAVSAALFASSTFAESLYLGAEVGNIRYKSDTSGPVTKTFADDIEDSFMTTLKVGSYLSPKLRVYGFLQRNGETEASHQDLASSTKLTISRDGYQYGVGSDYLFHFTPASYISVGGRVGFYSNTLDMKATFGDDSVSRKMDTDGYTAGLSTSIGHNFTDHMNLELGYRYETLEEEKIVLYDQHITDEDTHQFFLGLNYTF</sequence>
<proteinExistence type="predicted"/>
<evidence type="ECO:0000313" key="5">
    <source>
        <dbReference type="Proteomes" id="UP000501408"/>
    </source>
</evidence>
<feature type="chain" id="PRO_5046562492" evidence="2">
    <location>
        <begin position="22"/>
        <end position="207"/>
    </location>
</feature>
<organism evidence="4 5">
    <name type="scientific">Salinivibrio costicola</name>
    <name type="common">Vibrio costicola</name>
    <dbReference type="NCBI Taxonomy" id="51367"/>
    <lineage>
        <taxon>Bacteria</taxon>
        <taxon>Pseudomonadati</taxon>
        <taxon>Pseudomonadota</taxon>
        <taxon>Gammaproteobacteria</taxon>
        <taxon>Vibrionales</taxon>
        <taxon>Vibrionaceae</taxon>
        <taxon>Salinivibrio</taxon>
    </lineage>
</organism>
<name>A0ABX6K241_SALCS</name>
<evidence type="ECO:0000259" key="3">
    <source>
        <dbReference type="Pfam" id="PF13505"/>
    </source>
</evidence>
<reference evidence="4 5" key="1">
    <citation type="submission" date="2020-03" db="EMBL/GenBank/DDBJ databases">
        <title>Genome mining reveals the biosynthetic pathways of PHA and ectoines of the halophilic strain Salinivibrio costicola M318 isolated from fermented shrimp paste.</title>
        <authorList>
            <person name="Doan T.V."/>
            <person name="Tran L.T."/>
            <person name="Trieu T.A."/>
            <person name="Nguyen Q.V."/>
            <person name="Quach T.N."/>
            <person name="Phi T.Q."/>
            <person name="Kumar S."/>
        </authorList>
    </citation>
    <scope>NUCLEOTIDE SEQUENCE [LARGE SCALE GENOMIC DNA]</scope>
    <source>
        <strain evidence="4 5">M318</strain>
    </source>
</reference>
<keyword evidence="1 2" id="KW-0732">Signal</keyword>
<accession>A0ABX6K241</accession>
<keyword evidence="5" id="KW-1185">Reference proteome</keyword>
<evidence type="ECO:0000256" key="2">
    <source>
        <dbReference type="SAM" id="SignalP"/>
    </source>
</evidence>
<dbReference type="RefSeq" id="WP_167313956.1">
    <property type="nucleotide sequence ID" value="NZ_CP050266.1"/>
</dbReference>
<dbReference type="InterPro" id="IPR027385">
    <property type="entry name" value="Beta-barrel_OMP"/>
</dbReference>
<protein>
    <submittedName>
        <fullName evidence="4">Porin family protein</fullName>
    </submittedName>
</protein>
<dbReference type="SUPFAM" id="SSF56925">
    <property type="entry name" value="OMPA-like"/>
    <property type="match status" value="1"/>
</dbReference>
<gene>
    <name evidence="4" type="ORF">HBA18_02150</name>
</gene>
<dbReference type="InterPro" id="IPR011250">
    <property type="entry name" value="OMP/PagP_B-barrel"/>
</dbReference>
<evidence type="ECO:0000256" key="1">
    <source>
        <dbReference type="ARBA" id="ARBA00022729"/>
    </source>
</evidence>
<dbReference type="Gene3D" id="2.40.160.20">
    <property type="match status" value="1"/>
</dbReference>
<dbReference type="Pfam" id="PF13505">
    <property type="entry name" value="OMP_b-brl"/>
    <property type="match status" value="1"/>
</dbReference>
<evidence type="ECO:0000313" key="4">
    <source>
        <dbReference type="EMBL" id="QIR05282.1"/>
    </source>
</evidence>
<feature type="signal peptide" evidence="2">
    <location>
        <begin position="1"/>
        <end position="21"/>
    </location>
</feature>
<feature type="domain" description="Outer membrane protein beta-barrel" evidence="3">
    <location>
        <begin position="9"/>
        <end position="207"/>
    </location>
</feature>